<comment type="cofactor">
    <cofactor evidence="3">
        <name>[4Fe-4S] cluster</name>
        <dbReference type="ChEBI" id="CHEBI:49883"/>
    </cofactor>
</comment>
<dbReference type="Proteomes" id="UP000049855">
    <property type="component" value="Unassembled WGS sequence"/>
</dbReference>
<sequence length="431" mass="49308">MNKIEYHDKNVAAWPNVSKANWNDWRWQIKNRITSLEDLKAIVNLTPDEEQGIKNCLNTLKMAITPYYASLMDPQDPDCPIRKQAIPVTWELDEASCDLEDPLYEDLDSPTPGLTHRYPDRVLFLVTNQCAMYCRHCTRRRIAGTTDQPRAQHELDAAIAYIAKTPVIRDVLISGGDALLLNDDIIEYLLQQLRKIPHVEIIRFGTRTPVVLPQRITPELCNMLRKYHPVWINTHFNHPKEVTPEAIAVCERIVDAGIPLGNQSVLLKGVNDCHYIIKKLMHLLVKMRVRPYYLYQCDLSTGLDHFRTSVAKGIEIMELLRGHTSGYAVPTYVVDAPGGGGKIPVGPQYLLSMSDQKVILRNYEGIICTYTEPLDRNSECKECKICEEYREKKPKTGLGKLFGDKKLSLIPKDNNREKRRKNFNNINQGES</sequence>
<comment type="cofactor">
    <cofactor evidence="2 15">
        <name>pyridoxal 5'-phosphate</name>
        <dbReference type="ChEBI" id="CHEBI:597326"/>
    </cofactor>
</comment>
<dbReference type="InterPro" id="IPR058240">
    <property type="entry name" value="rSAM_sf"/>
</dbReference>
<evidence type="ECO:0000256" key="11">
    <source>
        <dbReference type="ARBA" id="ARBA00023004"/>
    </source>
</evidence>
<dbReference type="InterPro" id="IPR007197">
    <property type="entry name" value="rSAM"/>
</dbReference>
<feature type="binding site" evidence="14">
    <location>
        <position position="134"/>
    </location>
    <ligand>
        <name>[4Fe-4S] cluster</name>
        <dbReference type="ChEBI" id="CHEBI:49883"/>
        <note>4Fe-4S-S-AdoMet</note>
    </ligand>
</feature>
<dbReference type="PROSITE" id="PS51918">
    <property type="entry name" value="RADICAL_SAM"/>
    <property type="match status" value="1"/>
</dbReference>
<keyword evidence="10 15" id="KW-0663">Pyridoxal phosphate</keyword>
<evidence type="ECO:0000313" key="19">
    <source>
        <dbReference type="Proteomes" id="UP000049855"/>
    </source>
</evidence>
<keyword evidence="7 14" id="KW-0004">4Fe-4S</keyword>
<keyword evidence="12 14" id="KW-0411">Iron-sulfur</keyword>
<feature type="modified residue" description="N6-(pyridoxal phosphate)lysine" evidence="15">
    <location>
        <position position="342"/>
    </location>
</feature>
<keyword evidence="11" id="KW-0408">Iron</keyword>
<evidence type="ECO:0000259" key="17">
    <source>
        <dbReference type="PROSITE" id="PS51918"/>
    </source>
</evidence>
<keyword evidence="8" id="KW-0949">S-adenosyl-L-methionine</keyword>
<evidence type="ECO:0000256" key="8">
    <source>
        <dbReference type="ARBA" id="ARBA00022691"/>
    </source>
</evidence>
<evidence type="ECO:0000256" key="3">
    <source>
        <dbReference type="ARBA" id="ARBA00001966"/>
    </source>
</evidence>
<dbReference type="PIRSF" id="PIRSF004911">
    <property type="entry name" value="DUF160"/>
    <property type="match status" value="1"/>
</dbReference>
<evidence type="ECO:0000256" key="16">
    <source>
        <dbReference type="SAM" id="MobiDB-lite"/>
    </source>
</evidence>
<evidence type="ECO:0000256" key="4">
    <source>
        <dbReference type="ARBA" id="ARBA00008703"/>
    </source>
</evidence>
<dbReference type="GO" id="GO:0046872">
    <property type="term" value="F:metal ion binding"/>
    <property type="evidence" value="ECO:0007669"/>
    <property type="project" value="UniProtKB-KW"/>
</dbReference>
<comment type="similarity">
    <text evidence="4">Belongs to the radical SAM superfamily. KamA family.</text>
</comment>
<feature type="binding site" evidence="14">
    <location>
        <position position="137"/>
    </location>
    <ligand>
        <name>[4Fe-4S] cluster</name>
        <dbReference type="ChEBI" id="CHEBI:49883"/>
        <note>4Fe-4S-S-AdoMet</note>
    </ligand>
</feature>
<feature type="binding site" evidence="14">
    <location>
        <position position="130"/>
    </location>
    <ligand>
        <name>[4Fe-4S] cluster</name>
        <dbReference type="ChEBI" id="CHEBI:49883"/>
        <note>4Fe-4S-S-AdoMet</note>
    </ligand>
</feature>
<evidence type="ECO:0000256" key="1">
    <source>
        <dbReference type="ARBA" id="ARBA00000911"/>
    </source>
</evidence>
<evidence type="ECO:0000256" key="14">
    <source>
        <dbReference type="PIRSR" id="PIRSR004911-1"/>
    </source>
</evidence>
<dbReference type="InterPro" id="IPR003739">
    <property type="entry name" value="Lys_aminomutase/Glu_NH3_mut"/>
</dbReference>
<dbReference type="GO" id="GO:0050066">
    <property type="term" value="F:L-lysine 2,3-aminomutase activity"/>
    <property type="evidence" value="ECO:0007669"/>
    <property type="project" value="UniProtKB-EC"/>
</dbReference>
<proteinExistence type="inferred from homology"/>
<accession>A0A0U1KZT8</accession>
<feature type="domain" description="Radical SAM core" evidence="17">
    <location>
        <begin position="116"/>
        <end position="328"/>
    </location>
</feature>
<dbReference type="InterPro" id="IPR022459">
    <property type="entry name" value="Lysine_aminomutase"/>
</dbReference>
<dbReference type="Gene3D" id="3.20.20.70">
    <property type="entry name" value="Aldolase class I"/>
    <property type="match status" value="1"/>
</dbReference>
<dbReference type="Pfam" id="PF04055">
    <property type="entry name" value="Radical_SAM"/>
    <property type="match status" value="1"/>
</dbReference>
<gene>
    <name evidence="18" type="ORF">SpAn4DRAFT_3392</name>
</gene>
<dbReference type="RefSeq" id="WP_021168613.1">
    <property type="nucleotide sequence ID" value="NZ_CTRP01000011.1"/>
</dbReference>
<dbReference type="EC" id="5.4.3.2" evidence="5"/>
<dbReference type="GO" id="GO:0051539">
    <property type="term" value="F:4 iron, 4 sulfur cluster binding"/>
    <property type="evidence" value="ECO:0007669"/>
    <property type="project" value="UniProtKB-KW"/>
</dbReference>
<dbReference type="SFLD" id="SFLDG01070">
    <property type="entry name" value="PLP-dependent"/>
    <property type="match status" value="1"/>
</dbReference>
<evidence type="ECO:0000256" key="9">
    <source>
        <dbReference type="ARBA" id="ARBA00022723"/>
    </source>
</evidence>
<dbReference type="SFLD" id="SFLDF00283">
    <property type="entry name" value="L-lysine_2_3-aminomutase_(LAM"/>
    <property type="match status" value="1"/>
</dbReference>
<dbReference type="Pfam" id="PF12544">
    <property type="entry name" value="LAM_C"/>
    <property type="match status" value="1"/>
</dbReference>
<dbReference type="FunFam" id="3.20.20.70:FF:000095">
    <property type="entry name" value="Lysine 2,3-aminomutase"/>
    <property type="match status" value="1"/>
</dbReference>
<evidence type="ECO:0000256" key="13">
    <source>
        <dbReference type="ARBA" id="ARBA00023235"/>
    </source>
</evidence>
<dbReference type="PANTHER" id="PTHR30538">
    <property type="entry name" value="LYSINE 2,3-AMINOMUTASE-RELATED"/>
    <property type="match status" value="1"/>
</dbReference>
<evidence type="ECO:0000256" key="6">
    <source>
        <dbReference type="ARBA" id="ARBA00022363"/>
    </source>
</evidence>
<dbReference type="AlphaFoldDB" id="A0A0U1KZT8"/>
<dbReference type="NCBIfam" id="TIGR03820">
    <property type="entry name" value="lys_2_3_AblA"/>
    <property type="match status" value="1"/>
</dbReference>
<evidence type="ECO:0000256" key="10">
    <source>
        <dbReference type="ARBA" id="ARBA00022898"/>
    </source>
</evidence>
<reference evidence="19" key="1">
    <citation type="submission" date="2015-03" db="EMBL/GenBank/DDBJ databases">
        <authorList>
            <person name="Nijsse Bart"/>
        </authorList>
    </citation>
    <scope>NUCLEOTIDE SEQUENCE [LARGE SCALE GENOMIC DNA]</scope>
</reference>
<evidence type="ECO:0000256" key="5">
    <source>
        <dbReference type="ARBA" id="ARBA00012144"/>
    </source>
</evidence>
<name>A0A0U1KZT8_9FIRM</name>
<evidence type="ECO:0000313" key="18">
    <source>
        <dbReference type="EMBL" id="CQR72932.1"/>
    </source>
</evidence>
<keyword evidence="19" id="KW-1185">Reference proteome</keyword>
<dbReference type="PANTHER" id="PTHR30538:SF1">
    <property type="entry name" value="L-LYSINE 2,3-AMINOMUTASE"/>
    <property type="match status" value="1"/>
</dbReference>
<evidence type="ECO:0000256" key="7">
    <source>
        <dbReference type="ARBA" id="ARBA00022485"/>
    </source>
</evidence>
<evidence type="ECO:0000256" key="12">
    <source>
        <dbReference type="ARBA" id="ARBA00023014"/>
    </source>
</evidence>
<protein>
    <recommendedName>
        <fullName evidence="6">L-lysine 2,3-aminomutase</fullName>
        <ecNumber evidence="5">5.4.3.2</ecNumber>
    </recommendedName>
</protein>
<comment type="catalytic activity">
    <reaction evidence="1">
        <text>L-lysine = (3S)-3,6-diaminohexanoate</text>
        <dbReference type="Rhea" id="RHEA:19177"/>
        <dbReference type="ChEBI" id="CHEBI:32551"/>
        <dbReference type="ChEBI" id="CHEBI:57434"/>
        <dbReference type="EC" id="5.4.3.2"/>
    </reaction>
</comment>
<dbReference type="Gene3D" id="6.10.140.1170">
    <property type="match status" value="1"/>
</dbReference>
<dbReference type="InterPro" id="IPR013785">
    <property type="entry name" value="Aldolase_TIM"/>
</dbReference>
<evidence type="ECO:0000256" key="2">
    <source>
        <dbReference type="ARBA" id="ARBA00001933"/>
    </source>
</evidence>
<dbReference type="InterPro" id="IPR025895">
    <property type="entry name" value="LAM_C_dom"/>
</dbReference>
<keyword evidence="9 14" id="KW-0479">Metal-binding</keyword>
<organism evidence="18 19">
    <name type="scientific">Sporomusa ovata</name>
    <dbReference type="NCBI Taxonomy" id="2378"/>
    <lineage>
        <taxon>Bacteria</taxon>
        <taxon>Bacillati</taxon>
        <taxon>Bacillota</taxon>
        <taxon>Negativicutes</taxon>
        <taxon>Selenomonadales</taxon>
        <taxon>Sporomusaceae</taxon>
        <taxon>Sporomusa</taxon>
    </lineage>
</organism>
<dbReference type="SFLD" id="SFLDS00029">
    <property type="entry name" value="Radical_SAM"/>
    <property type="match status" value="1"/>
</dbReference>
<dbReference type="CDD" id="cd01335">
    <property type="entry name" value="Radical_SAM"/>
    <property type="match status" value="1"/>
</dbReference>
<dbReference type="NCBIfam" id="TIGR00238">
    <property type="entry name" value="KamA family radical SAM protein"/>
    <property type="match status" value="1"/>
</dbReference>
<feature type="region of interest" description="Disordered" evidence="16">
    <location>
        <begin position="411"/>
        <end position="431"/>
    </location>
</feature>
<evidence type="ECO:0000256" key="15">
    <source>
        <dbReference type="PIRSR" id="PIRSR603739-50"/>
    </source>
</evidence>
<dbReference type="SUPFAM" id="SSF102114">
    <property type="entry name" value="Radical SAM enzymes"/>
    <property type="match status" value="1"/>
</dbReference>
<keyword evidence="13 18" id="KW-0413">Isomerase</keyword>
<dbReference type="Gene3D" id="6.20.120.40">
    <property type="match status" value="1"/>
</dbReference>
<dbReference type="EMBL" id="CTRP01000011">
    <property type="protein sequence ID" value="CQR72932.1"/>
    <property type="molecule type" value="Genomic_DNA"/>
</dbReference>